<organism evidence="3 4">
    <name type="scientific">Batillaria attramentaria</name>
    <dbReference type="NCBI Taxonomy" id="370345"/>
    <lineage>
        <taxon>Eukaryota</taxon>
        <taxon>Metazoa</taxon>
        <taxon>Spiralia</taxon>
        <taxon>Lophotrochozoa</taxon>
        <taxon>Mollusca</taxon>
        <taxon>Gastropoda</taxon>
        <taxon>Caenogastropoda</taxon>
        <taxon>Sorbeoconcha</taxon>
        <taxon>Cerithioidea</taxon>
        <taxon>Batillariidae</taxon>
        <taxon>Batillaria</taxon>
    </lineage>
</organism>
<dbReference type="AlphaFoldDB" id="A0ABD0L388"/>
<evidence type="ECO:0000259" key="2">
    <source>
        <dbReference type="Pfam" id="PF05347"/>
    </source>
</evidence>
<sequence length="150" mass="17496">MTSTRLQVLLIYKKLLREGRNFTDYNFRTYALNKVRNEFRANKNVSDPARIKELLKEAGENLKMMERQCGAYIAHPAQMQCKEFTAQFFRGSIDWRVARATGWHYVFSFGSLDLRADFRLQCTTIPADTMPSNFPFIGYMRAVILLLLPL</sequence>
<dbReference type="InterPro" id="IPR045297">
    <property type="entry name" value="Complex1_LYR_LYRM4"/>
</dbReference>
<feature type="domain" description="Complex 1 LYR protein" evidence="2">
    <location>
        <begin position="7"/>
        <end position="64"/>
    </location>
</feature>
<dbReference type="Proteomes" id="UP001519460">
    <property type="component" value="Unassembled WGS sequence"/>
</dbReference>
<protein>
    <recommendedName>
        <fullName evidence="2">Complex 1 LYR protein domain-containing protein</fullName>
    </recommendedName>
</protein>
<dbReference type="PANTHER" id="PTHR13166">
    <property type="entry name" value="PROTEIN C6ORF149"/>
    <property type="match status" value="1"/>
</dbReference>
<dbReference type="Pfam" id="PF05347">
    <property type="entry name" value="Complex1_LYR"/>
    <property type="match status" value="1"/>
</dbReference>
<reference evidence="3 4" key="1">
    <citation type="journal article" date="2023" name="Sci. Data">
        <title>Genome assembly of the Korean intertidal mud-creeper Batillaria attramentaria.</title>
        <authorList>
            <person name="Patra A.K."/>
            <person name="Ho P.T."/>
            <person name="Jun S."/>
            <person name="Lee S.J."/>
            <person name="Kim Y."/>
            <person name="Won Y.J."/>
        </authorList>
    </citation>
    <scope>NUCLEOTIDE SEQUENCE [LARGE SCALE GENOMIC DNA]</scope>
    <source>
        <strain evidence="3">Wonlab-2016</strain>
    </source>
</reference>
<proteinExistence type="inferred from homology"/>
<accession>A0ABD0L388</accession>
<evidence type="ECO:0000313" key="4">
    <source>
        <dbReference type="Proteomes" id="UP001519460"/>
    </source>
</evidence>
<dbReference type="PANTHER" id="PTHR13166:SF7">
    <property type="entry name" value="LYR MOTIF-CONTAINING PROTEIN 4"/>
    <property type="match status" value="1"/>
</dbReference>
<comment type="caution">
    <text evidence="3">The sequence shown here is derived from an EMBL/GenBank/DDBJ whole genome shotgun (WGS) entry which is preliminary data.</text>
</comment>
<dbReference type="InterPro" id="IPR051522">
    <property type="entry name" value="ISC_assembly_LYR"/>
</dbReference>
<evidence type="ECO:0000256" key="1">
    <source>
        <dbReference type="ARBA" id="ARBA00009508"/>
    </source>
</evidence>
<evidence type="ECO:0000313" key="3">
    <source>
        <dbReference type="EMBL" id="KAK7493783.1"/>
    </source>
</evidence>
<keyword evidence="4" id="KW-1185">Reference proteome</keyword>
<dbReference type="InterPro" id="IPR008011">
    <property type="entry name" value="Complex1_LYR_dom"/>
</dbReference>
<gene>
    <name evidence="3" type="ORF">BaRGS_00014924</name>
</gene>
<dbReference type="EMBL" id="JACVVK020000089">
    <property type="protein sequence ID" value="KAK7493783.1"/>
    <property type="molecule type" value="Genomic_DNA"/>
</dbReference>
<dbReference type="CDD" id="cd20264">
    <property type="entry name" value="Complex1_LYR_LYRM4"/>
    <property type="match status" value="1"/>
</dbReference>
<comment type="similarity">
    <text evidence="1">Belongs to the complex I LYR family.</text>
</comment>
<name>A0ABD0L388_9CAEN</name>